<comment type="cofactor">
    <cofactor evidence="2 3">
        <name>Zn(2+)</name>
        <dbReference type="ChEBI" id="CHEBI:29105"/>
    </cofactor>
    <text evidence="2 3">Binds 1 zinc ion per subunit.</text>
</comment>
<dbReference type="Gene3D" id="3.40.390.10">
    <property type="entry name" value="Collagenase (Catalytic Domain)"/>
    <property type="match status" value="1"/>
</dbReference>
<dbReference type="GO" id="GO:0008270">
    <property type="term" value="F:zinc ion binding"/>
    <property type="evidence" value="ECO:0007669"/>
    <property type="project" value="UniProtKB-UniRule"/>
</dbReference>
<dbReference type="GO" id="GO:0004222">
    <property type="term" value="F:metalloendopeptidase activity"/>
    <property type="evidence" value="ECO:0007669"/>
    <property type="project" value="UniProtKB-UniRule"/>
</dbReference>
<evidence type="ECO:0000256" key="1">
    <source>
        <dbReference type="ARBA" id="ARBA00023157"/>
    </source>
</evidence>
<evidence type="ECO:0000313" key="6">
    <source>
        <dbReference type="EMBL" id="CAJ0602240.1"/>
    </source>
</evidence>
<keyword evidence="1" id="KW-1015">Disulfide bond</keyword>
<protein>
    <recommendedName>
        <fullName evidence="3">Metalloendopeptidase</fullName>
        <ecNumber evidence="3">3.4.24.-</ecNumber>
    </recommendedName>
</protein>
<feature type="compositionally biased region" description="Basic and acidic residues" evidence="4">
    <location>
        <begin position="336"/>
        <end position="360"/>
    </location>
</feature>
<keyword evidence="2 3" id="KW-0482">Metalloprotease</keyword>
<dbReference type="GO" id="GO:0006508">
    <property type="term" value="P:proteolysis"/>
    <property type="evidence" value="ECO:0007669"/>
    <property type="project" value="UniProtKB-KW"/>
</dbReference>
<evidence type="ECO:0000256" key="2">
    <source>
        <dbReference type="PROSITE-ProRule" id="PRU01211"/>
    </source>
</evidence>
<feature type="compositionally biased region" description="Polar residues" evidence="4">
    <location>
        <begin position="370"/>
        <end position="380"/>
    </location>
</feature>
<feature type="domain" description="Peptidase M12A" evidence="5">
    <location>
        <begin position="65"/>
        <end position="252"/>
    </location>
</feature>
<keyword evidence="3" id="KW-0732">Signal</keyword>
<dbReference type="EMBL" id="CATQJL010000305">
    <property type="protein sequence ID" value="CAJ0602240.1"/>
    <property type="molecule type" value="Genomic_DNA"/>
</dbReference>
<accession>A0AA36M9A5</accession>
<dbReference type="PRINTS" id="PR00480">
    <property type="entry name" value="ASTACIN"/>
</dbReference>
<dbReference type="InterPro" id="IPR001506">
    <property type="entry name" value="Peptidase_M12A"/>
</dbReference>
<feature type="region of interest" description="Disordered" evidence="4">
    <location>
        <begin position="177"/>
        <end position="198"/>
    </location>
</feature>
<evidence type="ECO:0000256" key="4">
    <source>
        <dbReference type="SAM" id="MobiDB-lite"/>
    </source>
</evidence>
<dbReference type="InterPro" id="IPR006026">
    <property type="entry name" value="Peptidase_Metallo"/>
</dbReference>
<keyword evidence="2 3" id="KW-0645">Protease</keyword>
<organism evidence="6 7">
    <name type="scientific">Cylicocyclus nassatus</name>
    <name type="common">Nematode worm</name>
    <dbReference type="NCBI Taxonomy" id="53992"/>
    <lineage>
        <taxon>Eukaryota</taxon>
        <taxon>Metazoa</taxon>
        <taxon>Ecdysozoa</taxon>
        <taxon>Nematoda</taxon>
        <taxon>Chromadorea</taxon>
        <taxon>Rhabditida</taxon>
        <taxon>Rhabditina</taxon>
        <taxon>Rhabditomorpha</taxon>
        <taxon>Strongyloidea</taxon>
        <taxon>Strongylidae</taxon>
        <taxon>Cylicocyclus</taxon>
    </lineage>
</organism>
<evidence type="ECO:0000313" key="7">
    <source>
        <dbReference type="Proteomes" id="UP001176961"/>
    </source>
</evidence>
<feature type="chain" id="PRO_5041486253" description="Metalloendopeptidase" evidence="3">
    <location>
        <begin position="17"/>
        <end position="478"/>
    </location>
</feature>
<gene>
    <name evidence="6" type="ORF">CYNAS_LOCUS14223</name>
</gene>
<feature type="compositionally biased region" description="Basic and acidic residues" evidence="4">
    <location>
        <begin position="385"/>
        <end position="395"/>
    </location>
</feature>
<keyword evidence="7" id="KW-1185">Reference proteome</keyword>
<feature type="compositionally biased region" description="Polar residues" evidence="4">
    <location>
        <begin position="400"/>
        <end position="429"/>
    </location>
</feature>
<dbReference type="PROSITE" id="PS51864">
    <property type="entry name" value="ASTACIN"/>
    <property type="match status" value="1"/>
</dbReference>
<feature type="binding site" evidence="2">
    <location>
        <position position="167"/>
    </location>
    <ligand>
        <name>Zn(2+)</name>
        <dbReference type="ChEBI" id="CHEBI:29105"/>
        <note>catalytic</note>
    </ligand>
</feature>
<keyword evidence="2 3" id="KW-0479">Metal-binding</keyword>
<dbReference type="SMART" id="SM00235">
    <property type="entry name" value="ZnMc"/>
    <property type="match status" value="1"/>
</dbReference>
<feature type="signal peptide" evidence="3">
    <location>
        <begin position="1"/>
        <end position="16"/>
    </location>
</feature>
<feature type="binding site" evidence="2">
    <location>
        <position position="171"/>
    </location>
    <ligand>
        <name>Zn(2+)</name>
        <dbReference type="ChEBI" id="CHEBI:29105"/>
        <note>catalytic</note>
    </ligand>
</feature>
<dbReference type="EC" id="3.4.24.-" evidence="3"/>
<keyword evidence="2 3" id="KW-0378">Hydrolase</keyword>
<dbReference type="Proteomes" id="UP001176961">
    <property type="component" value="Unassembled WGS sequence"/>
</dbReference>
<evidence type="ECO:0000259" key="5">
    <source>
        <dbReference type="PROSITE" id="PS51864"/>
    </source>
</evidence>
<sequence length="478" mass="53728">MLFPFFVLLLFPLVKAVTTPANVNATASFRRPSIVAAKNVSFQKLNGGKKRSLDAVKHKHFKGLALFSNSPGLWPNADVPYELQHAAYFTSRDLQVIRYAMNAFHKHTCIRFRERTAGDMYYLAISRRPEWCTSSVGRDLNHRTYEGKFITELNMDPACFHGSAMIHELMHSIGFHHEHQREDRDPRANERDPDPSRDYWNRHIISRAEAQYMGEYDSDSIMHYPFSNFKPHMRPYFTQSDVNNINILYKCPENENSIIKESDVLNSSEWNTISGMNAVGANTNSGGFGMNAARETALSSNGGTMRSDDPGVTGYIPGRDATQTNDDTALTNAPEISRRNGERENAELDDNSPNRRDDPGITRNIPGRDATQTNDDTALTNAPEISRRNGERENAELGPNSPNRRITRNTPRGDATQTNDDTALTNASEMSRDMPCPGLMLSKEMQELHQGGMPLNGVPAVPPEEIFLPLRRIEILEG</sequence>
<name>A0AA36M9A5_CYLNA</name>
<dbReference type="PANTHER" id="PTHR10127:SF795">
    <property type="entry name" value="METALLOENDOPEPTIDASE-RELATED"/>
    <property type="match status" value="1"/>
</dbReference>
<dbReference type="AlphaFoldDB" id="A0AA36M9A5"/>
<keyword evidence="2 3" id="KW-0862">Zinc</keyword>
<dbReference type="InterPro" id="IPR024079">
    <property type="entry name" value="MetalloPept_cat_dom_sf"/>
</dbReference>
<proteinExistence type="predicted"/>
<dbReference type="SUPFAM" id="SSF55486">
    <property type="entry name" value="Metalloproteases ('zincins'), catalytic domain"/>
    <property type="match status" value="1"/>
</dbReference>
<evidence type="ECO:0000256" key="3">
    <source>
        <dbReference type="RuleBase" id="RU361183"/>
    </source>
</evidence>
<feature type="compositionally biased region" description="Polar residues" evidence="4">
    <location>
        <begin position="321"/>
        <end position="331"/>
    </location>
</feature>
<reference evidence="6" key="1">
    <citation type="submission" date="2023-07" db="EMBL/GenBank/DDBJ databases">
        <authorList>
            <consortium name="CYATHOMIX"/>
        </authorList>
    </citation>
    <scope>NUCLEOTIDE SEQUENCE</scope>
    <source>
        <strain evidence="6">N/A</strain>
    </source>
</reference>
<feature type="region of interest" description="Disordered" evidence="4">
    <location>
        <begin position="299"/>
        <end position="432"/>
    </location>
</feature>
<feature type="active site" evidence="2">
    <location>
        <position position="168"/>
    </location>
</feature>
<comment type="caution">
    <text evidence="6">The sequence shown here is derived from an EMBL/GenBank/DDBJ whole genome shotgun (WGS) entry which is preliminary data.</text>
</comment>
<dbReference type="PANTHER" id="PTHR10127">
    <property type="entry name" value="DISCOIDIN, CUB, EGF, LAMININ , AND ZINC METALLOPROTEASE DOMAIN CONTAINING"/>
    <property type="match status" value="1"/>
</dbReference>
<comment type="caution">
    <text evidence="2">Lacks conserved residue(s) required for the propagation of feature annotation.</text>
</comment>
<dbReference type="Pfam" id="PF01400">
    <property type="entry name" value="Astacin"/>
    <property type="match status" value="1"/>
</dbReference>
<feature type="binding site" evidence="2">
    <location>
        <position position="177"/>
    </location>
    <ligand>
        <name>Zn(2+)</name>
        <dbReference type="ChEBI" id="CHEBI:29105"/>
        <note>catalytic</note>
    </ligand>
</feature>